<feature type="domain" description="HTH tetR-type" evidence="3">
    <location>
        <begin position="8"/>
        <end position="68"/>
    </location>
</feature>
<dbReference type="InterPro" id="IPR001647">
    <property type="entry name" value="HTH_TetR"/>
</dbReference>
<reference evidence="4 5" key="1">
    <citation type="journal article" date="2015" name="Genome Announc.">
        <title>Expanding the biotechnology potential of lactobacilli through comparative genomics of 213 strains and associated genera.</title>
        <authorList>
            <person name="Sun Z."/>
            <person name="Harris H.M."/>
            <person name="McCann A."/>
            <person name="Guo C."/>
            <person name="Argimon S."/>
            <person name="Zhang W."/>
            <person name="Yang X."/>
            <person name="Jeffery I.B."/>
            <person name="Cooney J.C."/>
            <person name="Kagawa T.F."/>
            <person name="Liu W."/>
            <person name="Song Y."/>
            <person name="Salvetti E."/>
            <person name="Wrobel A."/>
            <person name="Rasinkangas P."/>
            <person name="Parkhill J."/>
            <person name="Rea M.C."/>
            <person name="O'Sullivan O."/>
            <person name="Ritari J."/>
            <person name="Douillard F.P."/>
            <person name="Paul Ross R."/>
            <person name="Yang R."/>
            <person name="Briner A.E."/>
            <person name="Felis G.E."/>
            <person name="de Vos W.M."/>
            <person name="Barrangou R."/>
            <person name="Klaenhammer T.R."/>
            <person name="Caufield P.W."/>
            <person name="Cui Y."/>
            <person name="Zhang H."/>
            <person name="O'Toole P.W."/>
        </authorList>
    </citation>
    <scope>NUCLEOTIDE SEQUENCE [LARGE SCALE GENOMIC DNA]</scope>
    <source>
        <strain evidence="4 5">DSM 15833</strain>
    </source>
</reference>
<dbReference type="PROSITE" id="PS50977">
    <property type="entry name" value="HTH_TETR_2"/>
    <property type="match status" value="1"/>
</dbReference>
<dbReference type="PATRIC" id="fig|1423740.3.peg.1373"/>
<dbReference type="RefSeq" id="WP_023859696.1">
    <property type="nucleotide sequence ID" value="NZ_AZFH01000027.1"/>
</dbReference>
<name>A0A0R1TKY0_9LACO</name>
<dbReference type="GO" id="GO:0003677">
    <property type="term" value="F:DNA binding"/>
    <property type="evidence" value="ECO:0007669"/>
    <property type="project" value="UniProtKB-UniRule"/>
</dbReference>
<comment type="caution">
    <text evidence="4">The sequence shown here is derived from an EMBL/GenBank/DDBJ whole genome shotgun (WGS) entry which is preliminary data.</text>
</comment>
<dbReference type="Pfam" id="PF00440">
    <property type="entry name" value="TetR_N"/>
    <property type="match status" value="1"/>
</dbReference>
<dbReference type="PANTHER" id="PTHR43479">
    <property type="entry name" value="ACREF/ENVCD OPERON REPRESSOR-RELATED"/>
    <property type="match status" value="1"/>
</dbReference>
<evidence type="ECO:0000313" key="4">
    <source>
        <dbReference type="EMBL" id="KRL82049.1"/>
    </source>
</evidence>
<dbReference type="EMBL" id="AZFH01000027">
    <property type="protein sequence ID" value="KRL82049.1"/>
    <property type="molecule type" value="Genomic_DNA"/>
</dbReference>
<keyword evidence="1 2" id="KW-0238">DNA-binding</keyword>
<evidence type="ECO:0000256" key="1">
    <source>
        <dbReference type="ARBA" id="ARBA00023125"/>
    </source>
</evidence>
<dbReference type="OrthoDB" id="113732at2"/>
<feature type="DNA-binding region" description="H-T-H motif" evidence="2">
    <location>
        <begin position="31"/>
        <end position="50"/>
    </location>
</feature>
<dbReference type="AlphaFoldDB" id="A0A0R1TKY0"/>
<gene>
    <name evidence="4" type="ORF">FC36_GL001274</name>
</gene>
<dbReference type="Gene3D" id="1.10.357.10">
    <property type="entry name" value="Tetracycline Repressor, domain 2"/>
    <property type="match status" value="1"/>
</dbReference>
<evidence type="ECO:0000256" key="2">
    <source>
        <dbReference type="PROSITE-ProRule" id="PRU00335"/>
    </source>
</evidence>
<accession>A0A0R1TKY0</accession>
<dbReference type="Proteomes" id="UP000051048">
    <property type="component" value="Unassembled WGS sequence"/>
</dbReference>
<dbReference type="InterPro" id="IPR050624">
    <property type="entry name" value="HTH-type_Tx_Regulator"/>
</dbReference>
<protein>
    <recommendedName>
        <fullName evidence="3">HTH tetR-type domain-containing protein</fullName>
    </recommendedName>
</protein>
<organism evidence="4 5">
    <name type="scientific">Ligilactobacillus equi DSM 15833 = JCM 10991</name>
    <dbReference type="NCBI Taxonomy" id="1423740"/>
    <lineage>
        <taxon>Bacteria</taxon>
        <taxon>Bacillati</taxon>
        <taxon>Bacillota</taxon>
        <taxon>Bacilli</taxon>
        <taxon>Lactobacillales</taxon>
        <taxon>Lactobacillaceae</taxon>
        <taxon>Ligilactobacillus</taxon>
    </lineage>
</organism>
<dbReference type="InterPro" id="IPR009057">
    <property type="entry name" value="Homeodomain-like_sf"/>
</dbReference>
<evidence type="ECO:0000259" key="3">
    <source>
        <dbReference type="PROSITE" id="PS50977"/>
    </source>
</evidence>
<proteinExistence type="predicted"/>
<dbReference type="STRING" id="1423740.FC36_GL001274"/>
<dbReference type="PANTHER" id="PTHR43479:SF11">
    <property type="entry name" value="ACREF_ENVCD OPERON REPRESSOR-RELATED"/>
    <property type="match status" value="1"/>
</dbReference>
<evidence type="ECO:0000313" key="5">
    <source>
        <dbReference type="Proteomes" id="UP000051048"/>
    </source>
</evidence>
<sequence>MDRNLKKELNRQKILTATLKLYLKQGIKATSVRDISRESQISYVTMYKYFDNKNVLTQSALACLIDQVFAEAQKTILNRKLTFMERMHAFPNHKHLFTTSTSEVITELNNYIQADEILTTKITEHLNELFKLILQEGRKAGFVQTTASDQAIITLLSALNSFRTNVSNEKFNQLIPDIIQILLYGLAHPGQKLPH</sequence>
<dbReference type="SUPFAM" id="SSF46689">
    <property type="entry name" value="Homeodomain-like"/>
    <property type="match status" value="1"/>
</dbReference>